<keyword evidence="1" id="KW-0732">Signal</keyword>
<keyword evidence="3" id="KW-1185">Reference proteome</keyword>
<feature type="chain" id="PRO_5011563740" evidence="1">
    <location>
        <begin position="20"/>
        <end position="149"/>
    </location>
</feature>
<name>A0A1G9Y3Q1_9SPHI</name>
<proteinExistence type="predicted"/>
<protein>
    <submittedName>
        <fullName evidence="2">Uncharacterized protein</fullName>
    </submittedName>
</protein>
<dbReference type="Proteomes" id="UP000199226">
    <property type="component" value="Unassembled WGS sequence"/>
</dbReference>
<evidence type="ECO:0000313" key="3">
    <source>
        <dbReference type="Proteomes" id="UP000199226"/>
    </source>
</evidence>
<reference evidence="3" key="1">
    <citation type="submission" date="2016-10" db="EMBL/GenBank/DDBJ databases">
        <authorList>
            <person name="Varghese N."/>
            <person name="Submissions S."/>
        </authorList>
    </citation>
    <scope>NUCLEOTIDE SEQUENCE [LARGE SCALE GENOMIC DNA]</scope>
    <source>
        <strain evidence="3">DSM 24536</strain>
    </source>
</reference>
<feature type="signal peptide" evidence="1">
    <location>
        <begin position="1"/>
        <end position="19"/>
    </location>
</feature>
<dbReference type="EMBL" id="FNHH01000035">
    <property type="protein sequence ID" value="SDN03647.1"/>
    <property type="molecule type" value="Genomic_DNA"/>
</dbReference>
<sequence length="149" mass="17292">MSMKYLFIFLLYIPYSANAQDMSDNTFYNSFMKYFKLSAPRERFMAGFSLHSIRMKTNSKGVIVSYEPSLNIDSILLKDIDMAFRQVDKAGLKTFKYRKKTLILPIMVIRGNPSGVDIGMWQYEKELRSNIVLLSPLIYLMSSMKPIVN</sequence>
<dbReference type="STRING" id="990371.SAMN05421813_13519"/>
<evidence type="ECO:0000313" key="2">
    <source>
        <dbReference type="EMBL" id="SDN03647.1"/>
    </source>
</evidence>
<gene>
    <name evidence="2" type="ORF">SAMN05421813_13519</name>
</gene>
<organism evidence="2 3">
    <name type="scientific">Daejeonella rubra</name>
    <dbReference type="NCBI Taxonomy" id="990371"/>
    <lineage>
        <taxon>Bacteria</taxon>
        <taxon>Pseudomonadati</taxon>
        <taxon>Bacteroidota</taxon>
        <taxon>Sphingobacteriia</taxon>
        <taxon>Sphingobacteriales</taxon>
        <taxon>Sphingobacteriaceae</taxon>
        <taxon>Daejeonella</taxon>
    </lineage>
</organism>
<accession>A0A1G9Y3Q1</accession>
<evidence type="ECO:0000256" key="1">
    <source>
        <dbReference type="SAM" id="SignalP"/>
    </source>
</evidence>
<dbReference type="AlphaFoldDB" id="A0A1G9Y3Q1"/>